<feature type="region of interest" description="Disordered" evidence="4">
    <location>
        <begin position="212"/>
        <end position="244"/>
    </location>
</feature>
<feature type="region of interest" description="Disordered" evidence="4">
    <location>
        <begin position="1"/>
        <end position="31"/>
    </location>
</feature>
<feature type="region of interest" description="Disordered" evidence="4">
    <location>
        <begin position="146"/>
        <end position="179"/>
    </location>
</feature>
<dbReference type="STRING" id="1706337.A0A341CMD0"/>
<dbReference type="GO" id="GO:0016324">
    <property type="term" value="C:apical plasma membrane"/>
    <property type="evidence" value="ECO:0007669"/>
    <property type="project" value="TreeGrafter"/>
</dbReference>
<dbReference type="GO" id="GO:0005102">
    <property type="term" value="F:signaling receptor binding"/>
    <property type="evidence" value="ECO:0007669"/>
    <property type="project" value="TreeGrafter"/>
</dbReference>
<dbReference type="Proteomes" id="UP000252040">
    <property type="component" value="Unplaced"/>
</dbReference>
<dbReference type="CDD" id="cd06768">
    <property type="entry name" value="PDZ_NHERF-like"/>
    <property type="match status" value="1"/>
</dbReference>
<dbReference type="GO" id="GO:0072659">
    <property type="term" value="P:protein localization to plasma membrane"/>
    <property type="evidence" value="ECO:0007669"/>
    <property type="project" value="TreeGrafter"/>
</dbReference>
<name>A0A341CMD0_NEOAA</name>
<dbReference type="PANTHER" id="PTHR14191">
    <property type="entry name" value="PDZ DOMAIN CONTAINING PROTEIN"/>
    <property type="match status" value="1"/>
</dbReference>
<keyword evidence="6" id="KW-1185">Reference proteome</keyword>
<dbReference type="SUPFAM" id="SSF50156">
    <property type="entry name" value="PDZ domain-like"/>
    <property type="match status" value="1"/>
</dbReference>
<dbReference type="GO" id="GO:0043495">
    <property type="term" value="F:protein-membrane adaptor activity"/>
    <property type="evidence" value="ECO:0007669"/>
    <property type="project" value="TreeGrafter"/>
</dbReference>
<dbReference type="InterPro" id="IPR051067">
    <property type="entry name" value="NHER"/>
</dbReference>
<evidence type="ECO:0000256" key="3">
    <source>
        <dbReference type="ARBA" id="ARBA00023136"/>
    </source>
</evidence>
<dbReference type="RefSeq" id="XP_024615555.1">
    <property type="nucleotide sequence ID" value="XM_024759787.1"/>
</dbReference>
<gene>
    <name evidence="7" type="primary">SLC9A3R2</name>
</gene>
<evidence type="ECO:0000313" key="7">
    <source>
        <dbReference type="RefSeq" id="XP_024615555.1"/>
    </source>
</evidence>
<dbReference type="CTD" id="9351"/>
<dbReference type="GO" id="GO:0012505">
    <property type="term" value="C:endomembrane system"/>
    <property type="evidence" value="ECO:0007669"/>
    <property type="project" value="UniProtKB-SubCell"/>
</dbReference>
<evidence type="ECO:0000313" key="6">
    <source>
        <dbReference type="Proteomes" id="UP000252040"/>
    </source>
</evidence>
<dbReference type="InterPro" id="IPR036034">
    <property type="entry name" value="PDZ_sf"/>
</dbReference>
<reference evidence="7" key="1">
    <citation type="submission" date="2025-08" db="UniProtKB">
        <authorList>
            <consortium name="RefSeq"/>
        </authorList>
    </citation>
    <scope>IDENTIFICATION</scope>
    <source>
        <tissue evidence="7">Meat</tissue>
    </source>
</reference>
<dbReference type="Pfam" id="PF00595">
    <property type="entry name" value="PDZ"/>
    <property type="match status" value="1"/>
</dbReference>
<dbReference type="PROSITE" id="PS50106">
    <property type="entry name" value="PDZ"/>
    <property type="match status" value="1"/>
</dbReference>
<comment type="subcellular location">
    <subcellularLocation>
        <location evidence="1">Endomembrane system</location>
        <topology evidence="1">Peripheral membrane protein</topology>
    </subcellularLocation>
</comment>
<dbReference type="InParanoid" id="A0A341CMD0"/>
<organism evidence="6 7">
    <name type="scientific">Neophocaena asiaeorientalis asiaeorientalis</name>
    <name type="common">Yangtze finless porpoise</name>
    <name type="synonym">Neophocaena phocaenoides subsp. asiaeorientalis</name>
    <dbReference type="NCBI Taxonomy" id="1706337"/>
    <lineage>
        <taxon>Eukaryota</taxon>
        <taxon>Metazoa</taxon>
        <taxon>Chordata</taxon>
        <taxon>Craniata</taxon>
        <taxon>Vertebrata</taxon>
        <taxon>Euteleostomi</taxon>
        <taxon>Mammalia</taxon>
        <taxon>Eutheria</taxon>
        <taxon>Laurasiatheria</taxon>
        <taxon>Artiodactyla</taxon>
        <taxon>Whippomorpha</taxon>
        <taxon>Cetacea</taxon>
        <taxon>Odontoceti</taxon>
        <taxon>Phocoenidae</taxon>
        <taxon>Neophocaena</taxon>
    </lineage>
</organism>
<evidence type="ECO:0000256" key="1">
    <source>
        <dbReference type="ARBA" id="ARBA00004184"/>
    </source>
</evidence>
<feature type="compositionally biased region" description="Pro residues" evidence="4">
    <location>
        <begin position="233"/>
        <end position="244"/>
    </location>
</feature>
<dbReference type="GeneID" id="112409558"/>
<feature type="domain" description="PDZ" evidence="5">
    <location>
        <begin position="40"/>
        <end position="120"/>
    </location>
</feature>
<dbReference type="AlphaFoldDB" id="A0A341CMD0"/>
<sequence>MARSGSATPPSPAPGALPRSPSRRLVQDVNGPLRELRPRLCHLQKGPQGYGFNLHSDKSRPGQYIRSVDPGSPAAHSGLRAQDRLIEVNGQNVEGLRHAEVVASIKAREDEARLLVVDPETDEHFKRLRVTPTEEHVEGWQHLEARPFSGEWPPPEPHCSRGQGEGESHQGQQAGTADGLEPEARDLQQLLSPPCLFPAGLLLHGPWALPLGPAQSSPQWTGGGILTPQAVVVPPPPKNQPVPQ</sequence>
<proteinExistence type="predicted"/>
<evidence type="ECO:0000259" key="5">
    <source>
        <dbReference type="PROSITE" id="PS50106"/>
    </source>
</evidence>
<dbReference type="KEGG" id="nasi:112409558"/>
<dbReference type="FunFam" id="2.30.42.10:FF:000068">
    <property type="entry name" value="Na(+)/H(+) exchange regulatory cofactor NHE-RF"/>
    <property type="match status" value="1"/>
</dbReference>
<dbReference type="PANTHER" id="PTHR14191:SF4">
    <property type="entry name" value="NA(+)_H(+) EXCHANGE REGULATORY COFACTOR NHE-RF2"/>
    <property type="match status" value="1"/>
</dbReference>
<accession>A0A341CMD0</accession>
<protein>
    <submittedName>
        <fullName evidence="7">Na(+)/H(+) exchange regulatory cofactor NHE-RF2 isoform X1</fullName>
    </submittedName>
</protein>
<keyword evidence="3" id="KW-0472">Membrane</keyword>
<evidence type="ECO:0000256" key="4">
    <source>
        <dbReference type="SAM" id="MobiDB-lite"/>
    </source>
</evidence>
<dbReference type="Gene3D" id="2.30.42.10">
    <property type="match status" value="1"/>
</dbReference>
<dbReference type="SMART" id="SM00228">
    <property type="entry name" value="PDZ"/>
    <property type="match status" value="1"/>
</dbReference>
<keyword evidence="2" id="KW-0677">Repeat</keyword>
<dbReference type="InterPro" id="IPR001478">
    <property type="entry name" value="PDZ"/>
</dbReference>
<evidence type="ECO:0000256" key="2">
    <source>
        <dbReference type="ARBA" id="ARBA00022737"/>
    </source>
</evidence>